<comment type="caution">
    <text evidence="1">The sequence shown here is derived from an EMBL/GenBank/DDBJ whole genome shotgun (WGS) entry which is preliminary data.</text>
</comment>
<name>A0A8S9QNH5_BRACR</name>
<gene>
    <name evidence="1" type="ORF">F2Q69_00015160</name>
</gene>
<protein>
    <submittedName>
        <fullName evidence="1">Uncharacterized protein</fullName>
    </submittedName>
</protein>
<accession>A0A8S9QNH5</accession>
<dbReference type="Proteomes" id="UP000712600">
    <property type="component" value="Unassembled WGS sequence"/>
</dbReference>
<dbReference type="EMBL" id="QGKX02000996">
    <property type="protein sequence ID" value="KAF3555462.1"/>
    <property type="molecule type" value="Genomic_DNA"/>
</dbReference>
<reference evidence="1" key="1">
    <citation type="submission" date="2019-12" db="EMBL/GenBank/DDBJ databases">
        <title>Genome sequencing and annotation of Brassica cretica.</title>
        <authorList>
            <person name="Studholme D.J."/>
            <person name="Sarris P."/>
        </authorList>
    </citation>
    <scope>NUCLEOTIDE SEQUENCE</scope>
    <source>
        <strain evidence="1">PFS-109/04</strain>
        <tissue evidence="1">Leaf</tissue>
    </source>
</reference>
<dbReference type="AlphaFoldDB" id="A0A8S9QNH5"/>
<evidence type="ECO:0000313" key="2">
    <source>
        <dbReference type="Proteomes" id="UP000712600"/>
    </source>
</evidence>
<organism evidence="1 2">
    <name type="scientific">Brassica cretica</name>
    <name type="common">Mustard</name>
    <dbReference type="NCBI Taxonomy" id="69181"/>
    <lineage>
        <taxon>Eukaryota</taxon>
        <taxon>Viridiplantae</taxon>
        <taxon>Streptophyta</taxon>
        <taxon>Embryophyta</taxon>
        <taxon>Tracheophyta</taxon>
        <taxon>Spermatophyta</taxon>
        <taxon>Magnoliopsida</taxon>
        <taxon>eudicotyledons</taxon>
        <taxon>Gunneridae</taxon>
        <taxon>Pentapetalae</taxon>
        <taxon>rosids</taxon>
        <taxon>malvids</taxon>
        <taxon>Brassicales</taxon>
        <taxon>Brassicaceae</taxon>
        <taxon>Brassiceae</taxon>
        <taxon>Brassica</taxon>
    </lineage>
</organism>
<evidence type="ECO:0000313" key="1">
    <source>
        <dbReference type="EMBL" id="KAF3555462.1"/>
    </source>
</evidence>
<sequence>MALRHVSREGNRCVSLNVRIIQDLNGLYLEFESGLHLTPSDRSTEHLTVSVTIAWLNNGGSEDGDSCLARWWRLERVESRVVSLEAPTVPVR</sequence>
<proteinExistence type="predicted"/>